<evidence type="ECO:0000256" key="1">
    <source>
        <dbReference type="SAM" id="MobiDB-lite"/>
    </source>
</evidence>
<accession>A0AA40DHG6</accession>
<protein>
    <submittedName>
        <fullName evidence="2">Uncharacterized protein</fullName>
    </submittedName>
</protein>
<dbReference type="EMBL" id="JAUIRO010000008">
    <property type="protein sequence ID" value="KAK0703280.1"/>
    <property type="molecule type" value="Genomic_DNA"/>
</dbReference>
<evidence type="ECO:0000313" key="2">
    <source>
        <dbReference type="EMBL" id="KAK0703280.1"/>
    </source>
</evidence>
<evidence type="ECO:0000313" key="3">
    <source>
        <dbReference type="Proteomes" id="UP001172101"/>
    </source>
</evidence>
<dbReference type="AlphaFoldDB" id="A0AA40DHG6"/>
<dbReference type="GeneID" id="85326291"/>
<name>A0AA40DHG6_9PEZI</name>
<organism evidence="2 3">
    <name type="scientific">Lasiosphaeria miniovina</name>
    <dbReference type="NCBI Taxonomy" id="1954250"/>
    <lineage>
        <taxon>Eukaryota</taxon>
        <taxon>Fungi</taxon>
        <taxon>Dikarya</taxon>
        <taxon>Ascomycota</taxon>
        <taxon>Pezizomycotina</taxon>
        <taxon>Sordariomycetes</taxon>
        <taxon>Sordariomycetidae</taxon>
        <taxon>Sordariales</taxon>
        <taxon>Lasiosphaeriaceae</taxon>
        <taxon>Lasiosphaeria</taxon>
    </lineage>
</organism>
<proteinExistence type="predicted"/>
<gene>
    <name evidence="2" type="ORF">B0T26DRAFT_730624</name>
</gene>
<comment type="caution">
    <text evidence="2">The sequence shown here is derived from an EMBL/GenBank/DDBJ whole genome shotgun (WGS) entry which is preliminary data.</text>
</comment>
<reference evidence="2" key="1">
    <citation type="submission" date="2023-06" db="EMBL/GenBank/DDBJ databases">
        <title>Genome-scale phylogeny and comparative genomics of the fungal order Sordariales.</title>
        <authorList>
            <consortium name="Lawrence Berkeley National Laboratory"/>
            <person name="Hensen N."/>
            <person name="Bonometti L."/>
            <person name="Westerberg I."/>
            <person name="Brannstrom I.O."/>
            <person name="Guillou S."/>
            <person name="Cros-Aarteil S."/>
            <person name="Calhoun S."/>
            <person name="Haridas S."/>
            <person name="Kuo A."/>
            <person name="Mondo S."/>
            <person name="Pangilinan J."/>
            <person name="Riley R."/>
            <person name="LaButti K."/>
            <person name="Andreopoulos B."/>
            <person name="Lipzen A."/>
            <person name="Chen C."/>
            <person name="Yanf M."/>
            <person name="Daum C."/>
            <person name="Ng V."/>
            <person name="Clum A."/>
            <person name="Steindorff A."/>
            <person name="Ohm R."/>
            <person name="Martin F."/>
            <person name="Silar P."/>
            <person name="Natvig D."/>
            <person name="Lalanne C."/>
            <person name="Gautier V."/>
            <person name="Ament-velasquez S.L."/>
            <person name="Kruys A."/>
            <person name="Hutchinson M.I."/>
            <person name="Powell A.J."/>
            <person name="Barry K."/>
            <person name="Miller A.N."/>
            <person name="Grigoriev I.V."/>
            <person name="Debuchy R."/>
            <person name="Gladieux P."/>
            <person name="Thoren M.H."/>
            <person name="Johannesson H."/>
        </authorList>
    </citation>
    <scope>NUCLEOTIDE SEQUENCE</scope>
    <source>
        <strain evidence="2">SMH2392-1A</strain>
    </source>
</reference>
<dbReference type="Proteomes" id="UP001172101">
    <property type="component" value="Unassembled WGS sequence"/>
</dbReference>
<dbReference type="RefSeq" id="XP_060290139.1">
    <property type="nucleotide sequence ID" value="XM_060443021.1"/>
</dbReference>
<feature type="non-terminal residue" evidence="2">
    <location>
        <position position="73"/>
    </location>
</feature>
<feature type="region of interest" description="Disordered" evidence="1">
    <location>
        <begin position="1"/>
        <end position="35"/>
    </location>
</feature>
<sequence length="73" mass="7604">TDSSFPDSLSPGPDEAPPSPHSLSPEPRPETETGSPLEFLSLAQSEAGFSLELLPDAVDAPPSEQHIPSAILL</sequence>
<keyword evidence="3" id="KW-1185">Reference proteome</keyword>